<dbReference type="PANTHER" id="PTHR47691">
    <property type="entry name" value="REGULATOR-RELATED"/>
    <property type="match status" value="1"/>
</dbReference>
<dbReference type="SMART" id="SM00421">
    <property type="entry name" value="HTH_LUXR"/>
    <property type="match status" value="1"/>
</dbReference>
<dbReference type="InterPro" id="IPR002182">
    <property type="entry name" value="NB-ARC"/>
</dbReference>
<dbReference type="InterPro" id="IPR000792">
    <property type="entry name" value="Tscrpt_reg_LuxR_C"/>
</dbReference>
<dbReference type="PANTHER" id="PTHR47691:SF3">
    <property type="entry name" value="HTH-TYPE TRANSCRIPTIONAL REGULATOR RV0890C-RELATED"/>
    <property type="match status" value="1"/>
</dbReference>
<dbReference type="PROSITE" id="PS00622">
    <property type="entry name" value="HTH_LUXR_1"/>
    <property type="match status" value="1"/>
</dbReference>
<organism evidence="2 3">
    <name type="scientific">Amycolatopsis minnesotensis</name>
    <dbReference type="NCBI Taxonomy" id="337894"/>
    <lineage>
        <taxon>Bacteria</taxon>
        <taxon>Bacillati</taxon>
        <taxon>Actinomycetota</taxon>
        <taxon>Actinomycetes</taxon>
        <taxon>Pseudonocardiales</taxon>
        <taxon>Pseudonocardiaceae</taxon>
        <taxon>Amycolatopsis</taxon>
    </lineage>
</organism>
<dbReference type="InterPro" id="IPR058852">
    <property type="entry name" value="HTH_77"/>
</dbReference>
<evidence type="ECO:0000313" key="2">
    <source>
        <dbReference type="EMBL" id="GAA1970420.1"/>
    </source>
</evidence>
<dbReference type="EMBL" id="BAAANN010000021">
    <property type="protein sequence ID" value="GAA1970420.1"/>
    <property type="molecule type" value="Genomic_DNA"/>
</dbReference>
<dbReference type="SUPFAM" id="SSF52540">
    <property type="entry name" value="P-loop containing nucleoside triphosphate hydrolases"/>
    <property type="match status" value="1"/>
</dbReference>
<accession>A0ABN2RKL9</accession>
<dbReference type="Pfam" id="PF00931">
    <property type="entry name" value="NB-ARC"/>
    <property type="match status" value="1"/>
</dbReference>
<dbReference type="Gene3D" id="1.25.40.10">
    <property type="entry name" value="Tetratricopeptide repeat domain"/>
    <property type="match status" value="1"/>
</dbReference>
<name>A0ABN2RKL9_9PSEU</name>
<comment type="caution">
    <text evidence="2">The sequence shown here is derived from an EMBL/GenBank/DDBJ whole genome shotgun (WGS) entry which is preliminary data.</text>
</comment>
<dbReference type="SUPFAM" id="SSF48452">
    <property type="entry name" value="TPR-like"/>
    <property type="match status" value="1"/>
</dbReference>
<dbReference type="PRINTS" id="PR00038">
    <property type="entry name" value="HTHLUXR"/>
</dbReference>
<dbReference type="Pfam" id="PF00196">
    <property type="entry name" value="GerE"/>
    <property type="match status" value="1"/>
</dbReference>
<dbReference type="InterPro" id="IPR027417">
    <property type="entry name" value="P-loop_NTPase"/>
</dbReference>
<feature type="domain" description="HTH luxR-type" evidence="1">
    <location>
        <begin position="715"/>
        <end position="780"/>
    </location>
</feature>
<dbReference type="SUPFAM" id="SSF46894">
    <property type="entry name" value="C-terminal effector domain of the bipartite response regulators"/>
    <property type="match status" value="1"/>
</dbReference>
<protein>
    <submittedName>
        <fullName evidence="2">LuxR family transcriptional regulator</fullName>
    </submittedName>
</protein>
<dbReference type="Gene3D" id="3.40.50.300">
    <property type="entry name" value="P-loop containing nucleotide triphosphate hydrolases"/>
    <property type="match status" value="1"/>
</dbReference>
<dbReference type="PROSITE" id="PS50043">
    <property type="entry name" value="HTH_LUXR_2"/>
    <property type="match status" value="1"/>
</dbReference>
<dbReference type="Gene3D" id="1.10.10.10">
    <property type="entry name" value="Winged helix-like DNA-binding domain superfamily/Winged helix DNA-binding domain"/>
    <property type="match status" value="1"/>
</dbReference>
<dbReference type="InterPro" id="IPR011990">
    <property type="entry name" value="TPR-like_helical_dom_sf"/>
</dbReference>
<keyword evidence="3" id="KW-1185">Reference proteome</keyword>
<dbReference type="PRINTS" id="PR00364">
    <property type="entry name" value="DISEASERSIST"/>
</dbReference>
<evidence type="ECO:0000313" key="3">
    <source>
        <dbReference type="Proteomes" id="UP001501116"/>
    </source>
</evidence>
<dbReference type="CDD" id="cd06170">
    <property type="entry name" value="LuxR_C_like"/>
    <property type="match status" value="1"/>
</dbReference>
<proteinExistence type="predicted"/>
<dbReference type="InterPro" id="IPR016032">
    <property type="entry name" value="Sig_transdc_resp-reg_C-effctor"/>
</dbReference>
<dbReference type="Pfam" id="PF25872">
    <property type="entry name" value="HTH_77"/>
    <property type="match status" value="1"/>
</dbReference>
<gene>
    <name evidence="2" type="ORF">GCM10009754_50320</name>
</gene>
<reference evidence="2 3" key="1">
    <citation type="journal article" date="2019" name="Int. J. Syst. Evol. Microbiol.">
        <title>The Global Catalogue of Microorganisms (GCM) 10K type strain sequencing project: providing services to taxonomists for standard genome sequencing and annotation.</title>
        <authorList>
            <consortium name="The Broad Institute Genomics Platform"/>
            <consortium name="The Broad Institute Genome Sequencing Center for Infectious Disease"/>
            <person name="Wu L."/>
            <person name="Ma J."/>
        </authorList>
    </citation>
    <scope>NUCLEOTIDE SEQUENCE [LARGE SCALE GENOMIC DNA]</scope>
    <source>
        <strain evidence="2 3">JCM 14545</strain>
    </source>
</reference>
<evidence type="ECO:0000259" key="1">
    <source>
        <dbReference type="PROSITE" id="PS50043"/>
    </source>
</evidence>
<dbReference type="Proteomes" id="UP001501116">
    <property type="component" value="Unassembled WGS sequence"/>
</dbReference>
<dbReference type="InterPro" id="IPR036388">
    <property type="entry name" value="WH-like_DNA-bd_sf"/>
</dbReference>
<sequence length="781" mass="85256">MTAANGAVGERARMAGRGGSLAARPGEPAEATSYVGRSAETEEARRLLGIASVVTLTGPGGVGKTRLAWRVADACHAAFSGAVAFVSLAELREPALLVPTVANALGFGDRSVKPAVDVVVEALRTRKLLLVLDNCEHLVDDCAWFADTIARACPEVRVLATSRQSLGVAGERILPVPPLAVPEEGESLERARGYDAVRLFVDRASAVVPSFRLTEDDAEHLIRLCRRLDGLPLAIELAAVRSRALSPRQLADRLDRRFTVLSGGHRGTPGRHETMRALIDWSHDLCTAPERLLWARASVFSGSFDLDAAERVCDGGDLPTDEVLEVVDGLLDKSILLREEHAGSVRYRMLESVREYGADRLRAAGELAAVRLRHRDWVAELAGRYAAEWLETDQLGWMGRLRHEHANLRAALDYCAEEPAEAVVGLRILRDVKEFWIVRGLNTEGRMWLRRLDEAAPPGVPERAHAWWLFAFLAVVQGDPAAYQSAVDSATAEAEAAGDDHALAYVHHVRAYAALIGDEMPEAVRLFGKAIEMFREHGDEGARLWSSYNYGLAIALAGDMDRGRAVLTECVETCVRRGEVFWRGWALWSRAAAEYLRGDLGVARECCEEVLRLHNQVDDRVVIGFTLTVLAGCEARTGRPNRAAILQGAAMSVWQTLGAWPTRYRAFVEPRQADTDAVIGALGWDAAAKEFTTGAAMPIDAAIAYALGEQDDVAPARLPGVLTKRQAEIAHLVAEGLTNQEIADRLVIARRTVESHVDHILTRLDCANRAQIATWVARAKS</sequence>